<evidence type="ECO:0000313" key="4">
    <source>
        <dbReference type="Proteomes" id="UP000007801"/>
    </source>
</evidence>
<proteinExistence type="predicted"/>
<organism evidence="3 4">
    <name type="scientific">Drosophila ananassae</name>
    <name type="common">Fruit fly</name>
    <dbReference type="NCBI Taxonomy" id="7217"/>
    <lineage>
        <taxon>Eukaryota</taxon>
        <taxon>Metazoa</taxon>
        <taxon>Ecdysozoa</taxon>
        <taxon>Arthropoda</taxon>
        <taxon>Hexapoda</taxon>
        <taxon>Insecta</taxon>
        <taxon>Pterygota</taxon>
        <taxon>Neoptera</taxon>
        <taxon>Endopterygota</taxon>
        <taxon>Diptera</taxon>
        <taxon>Brachycera</taxon>
        <taxon>Muscomorpha</taxon>
        <taxon>Ephydroidea</taxon>
        <taxon>Drosophilidae</taxon>
        <taxon>Drosophila</taxon>
        <taxon>Sophophora</taxon>
    </lineage>
</organism>
<feature type="region of interest" description="Disordered" evidence="1">
    <location>
        <begin position="1663"/>
        <end position="1808"/>
    </location>
</feature>
<keyword evidence="4" id="KW-1185">Reference proteome</keyword>
<name>A0A0P8ZJJ2_DROAN</name>
<feature type="compositionally biased region" description="Polar residues" evidence="1">
    <location>
        <begin position="1685"/>
        <end position="1704"/>
    </location>
</feature>
<sequence length="2294" mass="259915">MLQPRKIRRTGKNKFKCNHNTYYSSYLMDWKIFFDKKWLALIFAIMFMGYIDASQEIDQPYPINPTPIISNLAADDITTVILLNNASGRVGDTHGRFLKLRPEVGLLTSTARTFIQNGITTEFATKIVGTTLNNGRLYAQYLKKRSRVLYRNDNTSPAVKTSWVGENPFQKNSKLLQNHNDLFNLDVHEWQYVDDSLDIKKNDFVGNTDFVNVKGTKQTESITPRGEDSNWSILLPQKLRNSLTLSIHENKEELNTLKSNQSLPVEDLETFTVKNRNTVFRGATIPINNLNDDTVHERFGKNVNRNISEHEAETTSKIDSSTVTYYGFAEFTTIVGDSVIVFLPSTLQYNKHFGQVTSIKGVPTLGSESFLTQTIHSLPENKNSVKKTMVLENMYDKNIASNENLEDVSNRVSKSSNKIIDESILLKNPINTKNYTQITLSSNYIPSVRIELNTSINEQYNFTINETKDYFQMDKMSFYHQNQSSEEVLGGATTIFLDDDPFTNYIAKTKLIHYTNNVQPEKNSVQRENNINKNIEENYINAKINKTLVTIDTTSNNVKENYTCDHTTSQVFFTQMPKVLFDTSSLAVDDVIKDNPIANYDIIKTTKYYCIQASQVQQTTDLIDMNNKTILLIEPQRKLTAKEVKETISPQYEYYDLTNENEYEGEDEDDEYVNVTDDFDFIYKTFFTTYTYLTTFFEGSKTTVSSHTEIITSLLSSKYRTEEESISQVLSTVKANQIIENKNNQSNPNIIHTVSKYTIPTELANKLLPHNTKNISEIESFTQATASFDDLKYTKTFYTTYTYYTSIFSDNNTEIMSRTNVITSYLTSKFLSNHTLIFTQPNYSKNLSVAEKLELKASVNKIDNHKSVTSVYKVKNDFLDHDDQVSSESNTEEIIPSATLLLQTSFTTFTFYTTMYVGNDTNIISRLETLTNIATGILQPSKTLKEESIFPITYFTTFTYWTKLAKDGEITTVSREETLSNIVSPTYILQETVNTSSSKIYSVNQTRDYDITTNTTDILKSLHLSSDVITYYTTYTYYTTSYKGNETITDSRFETVTNVVTSNKMSFSTPVANSAVPQYIHPTTENAYILSTSDNQLVLFDFKKIIDADEVSTLYFTTEILSKVNDEGYSVEITSSTSRLKIDESKKKILATTLLQTEFDKSSSISKLHRTGLVRLIEGKRIQNNTTTLYQSKVIGTVIDNRYAQVIESTSSFLYENTFSENFIIPTKATIAINYSFSTNVIKPLSQKSEYYSETINNADMKTKPEIIIENVGSQNDESTDPLNTSKRTFAPVIRPFASRNRPTFAPKQKSQNSLSATIITRSDITPTITATPALKINGKYSSSRRGVFSNGVKGLNESSFYQTHTSRRLFSRPSKLTTELHGIFESNTVYFASRNRLSPSVQVAQNLSSKRQNNNILLRQKTKAVFRGSSITSNIRIKPNTLSLSYGGSQTQTIAHDHLSSDSSIEEENSTEVSEEVESSQHNQNQLLRLRRPVNRPSGFISPKKNLGNSPVASFRRNPLLSRSKLLTTTSTTTTTVKPSPRSFPRPIGLQARSRSQSNLFPPRGLFQPQQKDEPTDITNTNSSENSSENEYENDEAENSNGKKHRNKRSSRIFCCHKIHTRRRRQSEAKVMNRFRFRRQNSTISTPSKEIMQVNFEELEETTHSSAKSNSRFGSRFYSSRSNQMPTQGNIFNSTIATTNKTIRPTRPSSKRRQFTLRENENTFKSNTRSGSQSNFRRQLGNTSTRRAIGSNPSSSSTSQRIKSHNNYNNKNNGEHGRLSHISRSRNINTNTSKRGRGSVRSRNRSEYASDLKIVEQEEKIITVTHFIPSEVTVPFVNGHKTDYKNIITAKSSTELVGSNQYTNIVGKNGLTSTYLKREESKINEAGLTEYTKYLLHESITSTVTFTPTTIRGRKTSFSHILPSTAYSVEYLVSTIQPQISANAPLANILLSQLLLGNLNLPAHPINGQQQNYISPVPVTSSVEPITEYRTHTSTYVTTIFDGKSTILPITFQGKKIFTTVYDTIAQTITATEYSVDTIINTPSMVQNIQNNGPAAINSLLLQQLLLQQQQEPISLPHIISKPESPELLISENLQDLEVTRSNVKSDAIDDIDYSLEMPSNRNTMPTSKNSRKKIKKGSHGHKRSRHNELVMNSQDASVVTLYVSGRRPGEFSTVLSTVQGIYEHSATLQKRQADLYFQTTSAAKNFKNNQEVTKFSYLMNTLPSSFKGGTTSLESIVGDVSVWLDKSSKKLNLLSMEKELATIINTEFLIKIRLFLDNLVPYNWKVHVDDDI</sequence>
<gene>
    <name evidence="3" type="primary">Dana\GF28152</name>
    <name evidence="3" type="ORF">GF28152</name>
</gene>
<dbReference type="InterPro" id="IPR031866">
    <property type="entry name" value="DUF4758"/>
</dbReference>
<dbReference type="PANTHER" id="PTHR39072:SF2">
    <property type="match status" value="1"/>
</dbReference>
<feature type="compositionally biased region" description="Basic residues" evidence="1">
    <location>
        <begin position="1795"/>
        <end position="1804"/>
    </location>
</feature>
<feature type="compositionally biased region" description="Basic residues" evidence="1">
    <location>
        <begin position="2131"/>
        <end position="2147"/>
    </location>
</feature>
<protein>
    <recommendedName>
        <fullName evidence="2">DUF4758 domain-containing protein</fullName>
    </recommendedName>
</protein>
<feature type="compositionally biased region" description="Low complexity" evidence="1">
    <location>
        <begin position="1670"/>
        <end position="1684"/>
    </location>
</feature>
<feature type="compositionally biased region" description="Acidic residues" evidence="1">
    <location>
        <begin position="1589"/>
        <end position="1599"/>
    </location>
</feature>
<dbReference type="OrthoDB" id="10040649at2759"/>
<evidence type="ECO:0000313" key="3">
    <source>
        <dbReference type="EMBL" id="KPU74970.1"/>
    </source>
</evidence>
<dbReference type="Pfam" id="PF15950">
    <property type="entry name" value="DUF4758"/>
    <property type="match status" value="2"/>
</dbReference>
<evidence type="ECO:0000259" key="2">
    <source>
        <dbReference type="Pfam" id="PF15950"/>
    </source>
</evidence>
<feature type="region of interest" description="Disordered" evidence="1">
    <location>
        <begin position="1458"/>
        <end position="1614"/>
    </location>
</feature>
<dbReference type="STRING" id="7217.A0A0P8ZJJ2"/>
<feature type="compositionally biased region" description="Acidic residues" evidence="1">
    <location>
        <begin position="1465"/>
        <end position="1479"/>
    </location>
</feature>
<dbReference type="PANTHER" id="PTHR39072">
    <property type="entry name" value="RE48511P"/>
    <property type="match status" value="1"/>
</dbReference>
<feature type="domain" description="DUF4758" evidence="2">
    <location>
        <begin position="1030"/>
        <end position="1212"/>
    </location>
</feature>
<dbReference type="InParanoid" id="A0A0P8ZJJ2"/>
<dbReference type="EMBL" id="CH902631">
    <property type="protein sequence ID" value="KPU74970.1"/>
    <property type="molecule type" value="Genomic_DNA"/>
</dbReference>
<feature type="domain" description="DUF4758" evidence="2">
    <location>
        <begin position="903"/>
        <end position="938"/>
    </location>
</feature>
<evidence type="ECO:0000256" key="1">
    <source>
        <dbReference type="SAM" id="MobiDB-lite"/>
    </source>
</evidence>
<reference evidence="3 4" key="1">
    <citation type="journal article" date="2007" name="Nature">
        <title>Evolution of genes and genomes on the Drosophila phylogeny.</title>
        <authorList>
            <consortium name="Drosophila 12 Genomes Consortium"/>
            <person name="Clark A.G."/>
            <person name="Eisen M.B."/>
            <person name="Smith D.R."/>
            <person name="Bergman C.M."/>
            <person name="Oliver B."/>
            <person name="Markow T.A."/>
            <person name="Kaufman T.C."/>
            <person name="Kellis M."/>
            <person name="Gelbart W."/>
            <person name="Iyer V.N."/>
            <person name="Pollard D.A."/>
            <person name="Sackton T.B."/>
            <person name="Larracuente A.M."/>
            <person name="Singh N.D."/>
            <person name="Abad J.P."/>
            <person name="Abt D.N."/>
            <person name="Adryan B."/>
            <person name="Aguade M."/>
            <person name="Akashi H."/>
            <person name="Anderson W.W."/>
            <person name="Aquadro C.F."/>
            <person name="Ardell D.H."/>
            <person name="Arguello R."/>
            <person name="Artieri C.G."/>
            <person name="Barbash D.A."/>
            <person name="Barker D."/>
            <person name="Barsanti P."/>
            <person name="Batterham P."/>
            <person name="Batzoglou S."/>
            <person name="Begun D."/>
            <person name="Bhutkar A."/>
            <person name="Blanco E."/>
            <person name="Bosak S.A."/>
            <person name="Bradley R.K."/>
            <person name="Brand A.D."/>
            <person name="Brent M.R."/>
            <person name="Brooks A.N."/>
            <person name="Brown R.H."/>
            <person name="Butlin R.K."/>
            <person name="Caggese C."/>
            <person name="Calvi B.R."/>
            <person name="Bernardo de Carvalho A."/>
            <person name="Caspi A."/>
            <person name="Castrezana S."/>
            <person name="Celniker S.E."/>
            <person name="Chang J.L."/>
            <person name="Chapple C."/>
            <person name="Chatterji S."/>
            <person name="Chinwalla A."/>
            <person name="Civetta A."/>
            <person name="Clifton S.W."/>
            <person name="Comeron J.M."/>
            <person name="Costello J.C."/>
            <person name="Coyne J.A."/>
            <person name="Daub J."/>
            <person name="David R.G."/>
            <person name="Delcher A.L."/>
            <person name="Delehaunty K."/>
            <person name="Do C.B."/>
            <person name="Ebling H."/>
            <person name="Edwards K."/>
            <person name="Eickbush T."/>
            <person name="Evans J.D."/>
            <person name="Filipski A."/>
            <person name="Findeiss S."/>
            <person name="Freyhult E."/>
            <person name="Fulton L."/>
            <person name="Fulton R."/>
            <person name="Garcia A.C."/>
            <person name="Gardiner A."/>
            <person name="Garfield D.A."/>
            <person name="Garvin B.E."/>
            <person name="Gibson G."/>
            <person name="Gilbert D."/>
            <person name="Gnerre S."/>
            <person name="Godfrey J."/>
            <person name="Good R."/>
            <person name="Gotea V."/>
            <person name="Gravely B."/>
            <person name="Greenberg A.J."/>
            <person name="Griffiths-Jones S."/>
            <person name="Gross S."/>
            <person name="Guigo R."/>
            <person name="Gustafson E.A."/>
            <person name="Haerty W."/>
            <person name="Hahn M.W."/>
            <person name="Halligan D.L."/>
            <person name="Halpern A.L."/>
            <person name="Halter G.M."/>
            <person name="Han M.V."/>
            <person name="Heger A."/>
            <person name="Hillier L."/>
            <person name="Hinrichs A.S."/>
            <person name="Holmes I."/>
            <person name="Hoskins R.A."/>
            <person name="Hubisz M.J."/>
            <person name="Hultmark D."/>
            <person name="Huntley M.A."/>
            <person name="Jaffe D.B."/>
            <person name="Jagadeeshan S."/>
            <person name="Jeck W.R."/>
            <person name="Johnson J."/>
            <person name="Jones C.D."/>
            <person name="Jordan W.C."/>
            <person name="Karpen G.H."/>
            <person name="Kataoka E."/>
            <person name="Keightley P.D."/>
            <person name="Kheradpour P."/>
            <person name="Kirkness E.F."/>
            <person name="Koerich L.B."/>
            <person name="Kristiansen K."/>
            <person name="Kudrna D."/>
            <person name="Kulathinal R.J."/>
            <person name="Kumar S."/>
            <person name="Kwok R."/>
            <person name="Lander E."/>
            <person name="Langley C.H."/>
            <person name="Lapoint R."/>
            <person name="Lazzaro B.P."/>
            <person name="Lee S.J."/>
            <person name="Levesque L."/>
            <person name="Li R."/>
            <person name="Lin C.F."/>
            <person name="Lin M.F."/>
            <person name="Lindblad-Toh K."/>
            <person name="Llopart A."/>
            <person name="Long M."/>
            <person name="Low L."/>
            <person name="Lozovsky E."/>
            <person name="Lu J."/>
            <person name="Luo M."/>
            <person name="Machado C.A."/>
            <person name="Makalowski W."/>
            <person name="Marzo M."/>
            <person name="Matsuda M."/>
            <person name="Matzkin L."/>
            <person name="McAllister B."/>
            <person name="McBride C.S."/>
            <person name="McKernan B."/>
            <person name="McKernan K."/>
            <person name="Mendez-Lago M."/>
            <person name="Minx P."/>
            <person name="Mollenhauer M.U."/>
            <person name="Montooth K."/>
            <person name="Mount S.M."/>
            <person name="Mu X."/>
            <person name="Myers E."/>
            <person name="Negre B."/>
            <person name="Newfeld S."/>
            <person name="Nielsen R."/>
            <person name="Noor M.A."/>
            <person name="O'Grady P."/>
            <person name="Pachter L."/>
            <person name="Papaceit M."/>
            <person name="Parisi M.J."/>
            <person name="Parisi M."/>
            <person name="Parts L."/>
            <person name="Pedersen J.S."/>
            <person name="Pesole G."/>
            <person name="Phillippy A.M."/>
            <person name="Ponting C.P."/>
            <person name="Pop M."/>
            <person name="Porcelli D."/>
            <person name="Powell J.R."/>
            <person name="Prohaska S."/>
            <person name="Pruitt K."/>
            <person name="Puig M."/>
            <person name="Quesneville H."/>
            <person name="Ram K.R."/>
            <person name="Rand D."/>
            <person name="Rasmussen M.D."/>
            <person name="Reed L.K."/>
            <person name="Reenan R."/>
            <person name="Reily A."/>
            <person name="Remington K.A."/>
            <person name="Rieger T.T."/>
            <person name="Ritchie M.G."/>
            <person name="Robin C."/>
            <person name="Rogers Y.H."/>
            <person name="Rohde C."/>
            <person name="Rozas J."/>
            <person name="Rubenfield M.J."/>
            <person name="Ruiz A."/>
            <person name="Russo S."/>
            <person name="Salzberg S.L."/>
            <person name="Sanchez-Gracia A."/>
            <person name="Saranga D.J."/>
            <person name="Sato H."/>
            <person name="Schaeffer S.W."/>
            <person name="Schatz M.C."/>
            <person name="Schlenke T."/>
            <person name="Schwartz R."/>
            <person name="Segarra C."/>
            <person name="Singh R.S."/>
            <person name="Sirot L."/>
            <person name="Sirota M."/>
            <person name="Sisneros N.B."/>
            <person name="Smith C.D."/>
            <person name="Smith T.F."/>
            <person name="Spieth J."/>
            <person name="Stage D.E."/>
            <person name="Stark A."/>
            <person name="Stephan W."/>
            <person name="Strausberg R.L."/>
            <person name="Strempel S."/>
            <person name="Sturgill D."/>
            <person name="Sutton G."/>
            <person name="Sutton G.G."/>
            <person name="Tao W."/>
            <person name="Teichmann S."/>
            <person name="Tobari Y.N."/>
            <person name="Tomimura Y."/>
            <person name="Tsolas J.M."/>
            <person name="Valente V.L."/>
            <person name="Venter E."/>
            <person name="Venter J.C."/>
            <person name="Vicario S."/>
            <person name="Vieira F.G."/>
            <person name="Vilella A.J."/>
            <person name="Villasante A."/>
            <person name="Walenz B."/>
            <person name="Wang J."/>
            <person name="Wasserman M."/>
            <person name="Watts T."/>
            <person name="Wilson D."/>
            <person name="Wilson R.K."/>
            <person name="Wing R.A."/>
            <person name="Wolfner M.F."/>
            <person name="Wong A."/>
            <person name="Wong G.K."/>
            <person name="Wu C.I."/>
            <person name="Wu G."/>
            <person name="Yamamoto D."/>
            <person name="Yang H.P."/>
            <person name="Yang S.P."/>
            <person name="Yorke J.A."/>
            <person name="Yoshida K."/>
            <person name="Zdobnov E."/>
            <person name="Zhang P."/>
            <person name="Zhang Y."/>
            <person name="Zimin A.V."/>
            <person name="Baldwin J."/>
            <person name="Abdouelleil A."/>
            <person name="Abdulkadir J."/>
            <person name="Abebe A."/>
            <person name="Abera B."/>
            <person name="Abreu J."/>
            <person name="Acer S.C."/>
            <person name="Aftuck L."/>
            <person name="Alexander A."/>
            <person name="An P."/>
            <person name="Anderson E."/>
            <person name="Anderson S."/>
            <person name="Arachi H."/>
            <person name="Azer M."/>
            <person name="Bachantsang P."/>
            <person name="Barry A."/>
            <person name="Bayul T."/>
            <person name="Berlin A."/>
            <person name="Bessette D."/>
            <person name="Bloom T."/>
            <person name="Blye J."/>
            <person name="Boguslavskiy L."/>
            <person name="Bonnet C."/>
            <person name="Boukhgalter B."/>
            <person name="Bourzgui I."/>
            <person name="Brown A."/>
            <person name="Cahill P."/>
            <person name="Channer S."/>
            <person name="Cheshatsang Y."/>
            <person name="Chuda L."/>
            <person name="Citroen M."/>
            <person name="Collymore A."/>
            <person name="Cooke P."/>
            <person name="Costello M."/>
            <person name="D'Aco K."/>
            <person name="Daza R."/>
            <person name="De Haan G."/>
            <person name="DeGray S."/>
            <person name="DeMaso C."/>
            <person name="Dhargay N."/>
            <person name="Dooley K."/>
            <person name="Dooley E."/>
            <person name="Doricent M."/>
            <person name="Dorje P."/>
            <person name="Dorjee K."/>
            <person name="Dupes A."/>
            <person name="Elong R."/>
            <person name="Falk J."/>
            <person name="Farina A."/>
            <person name="Faro S."/>
            <person name="Ferguson D."/>
            <person name="Fisher S."/>
            <person name="Foley C.D."/>
            <person name="Franke A."/>
            <person name="Friedrich D."/>
            <person name="Gadbois L."/>
            <person name="Gearin G."/>
            <person name="Gearin C.R."/>
            <person name="Giannoukos G."/>
            <person name="Goode T."/>
            <person name="Graham J."/>
            <person name="Grandbois E."/>
            <person name="Grewal S."/>
            <person name="Gyaltsen K."/>
            <person name="Hafez N."/>
            <person name="Hagos B."/>
            <person name="Hall J."/>
            <person name="Henson C."/>
            <person name="Hollinger A."/>
            <person name="Honan T."/>
            <person name="Huard M.D."/>
            <person name="Hughes L."/>
            <person name="Hurhula B."/>
            <person name="Husby M.E."/>
            <person name="Kamat A."/>
            <person name="Kanga B."/>
            <person name="Kashin S."/>
            <person name="Khazanovich D."/>
            <person name="Kisner P."/>
            <person name="Lance K."/>
            <person name="Lara M."/>
            <person name="Lee W."/>
            <person name="Lennon N."/>
            <person name="Letendre F."/>
            <person name="LeVine R."/>
            <person name="Lipovsky A."/>
            <person name="Liu X."/>
            <person name="Liu J."/>
            <person name="Liu S."/>
            <person name="Lokyitsang T."/>
            <person name="Lokyitsang Y."/>
            <person name="Lubonja R."/>
            <person name="Lui A."/>
            <person name="MacDonald P."/>
            <person name="Magnisalis V."/>
            <person name="Maru K."/>
            <person name="Matthews C."/>
            <person name="McCusker W."/>
            <person name="McDonough S."/>
            <person name="Mehta T."/>
            <person name="Meldrim J."/>
            <person name="Meneus L."/>
            <person name="Mihai O."/>
            <person name="Mihalev A."/>
            <person name="Mihova T."/>
            <person name="Mittelman R."/>
            <person name="Mlenga V."/>
            <person name="Montmayeur A."/>
            <person name="Mulrain L."/>
            <person name="Navidi A."/>
            <person name="Naylor J."/>
            <person name="Negash T."/>
            <person name="Nguyen T."/>
            <person name="Nguyen N."/>
            <person name="Nicol R."/>
            <person name="Norbu C."/>
            <person name="Norbu N."/>
            <person name="Novod N."/>
            <person name="O'Neill B."/>
            <person name="Osman S."/>
            <person name="Markiewicz E."/>
            <person name="Oyono O.L."/>
            <person name="Patti C."/>
            <person name="Phunkhang P."/>
            <person name="Pierre F."/>
            <person name="Priest M."/>
            <person name="Raghuraman S."/>
            <person name="Rege F."/>
            <person name="Reyes R."/>
            <person name="Rise C."/>
            <person name="Rogov P."/>
            <person name="Ross K."/>
            <person name="Ryan E."/>
            <person name="Settipalli S."/>
            <person name="Shea T."/>
            <person name="Sherpa N."/>
            <person name="Shi L."/>
            <person name="Shih D."/>
            <person name="Sparrow T."/>
            <person name="Spaulding J."/>
            <person name="Stalker J."/>
            <person name="Stange-Thomann N."/>
            <person name="Stavropoulos S."/>
            <person name="Stone C."/>
            <person name="Strader C."/>
            <person name="Tesfaye S."/>
            <person name="Thomson T."/>
            <person name="Thoulutsang Y."/>
            <person name="Thoulutsang D."/>
            <person name="Topham K."/>
            <person name="Topping I."/>
            <person name="Tsamla T."/>
            <person name="Vassiliev H."/>
            <person name="Vo A."/>
            <person name="Wangchuk T."/>
            <person name="Wangdi T."/>
            <person name="Weiand M."/>
            <person name="Wilkinson J."/>
            <person name="Wilson A."/>
            <person name="Yadav S."/>
            <person name="Young G."/>
            <person name="Yu Q."/>
            <person name="Zembek L."/>
            <person name="Zhong D."/>
            <person name="Zimmer A."/>
            <person name="Zwirko Z."/>
            <person name="Jaffe D.B."/>
            <person name="Alvarez P."/>
            <person name="Brockman W."/>
            <person name="Butler J."/>
            <person name="Chin C."/>
            <person name="Gnerre S."/>
            <person name="Grabherr M."/>
            <person name="Kleber M."/>
            <person name="Mauceli E."/>
            <person name="MacCallum I."/>
        </authorList>
    </citation>
    <scope>NUCLEOTIDE SEQUENCE [LARGE SCALE GENOMIC DNA]</scope>
    <source>
        <strain evidence="4">Tucson 14024-0371.13</strain>
    </source>
</reference>
<feature type="compositionally biased region" description="Polar residues" evidence="1">
    <location>
        <begin position="1724"/>
        <end position="1762"/>
    </location>
</feature>
<dbReference type="Proteomes" id="UP000007801">
    <property type="component" value="Unassembled WGS sequence"/>
</dbReference>
<feature type="region of interest" description="Disordered" evidence="1">
    <location>
        <begin position="2118"/>
        <end position="2147"/>
    </location>
</feature>
<feature type="compositionally biased region" description="Low complexity" evidence="1">
    <location>
        <begin position="1521"/>
        <end position="1544"/>
    </location>
</feature>
<feature type="compositionally biased region" description="Polar residues" evidence="1">
    <location>
        <begin position="2119"/>
        <end position="2130"/>
    </location>
</feature>
<accession>A0A0P8ZJJ2</accession>
<feature type="compositionally biased region" description="Basic residues" evidence="1">
    <location>
        <begin position="1603"/>
        <end position="1614"/>
    </location>
</feature>